<accession>A0A8W7PN41</accession>
<organism evidence="1">
    <name type="scientific">Anopheles coluzzii</name>
    <name type="common">African malaria mosquito</name>
    <dbReference type="NCBI Taxonomy" id="1518534"/>
    <lineage>
        <taxon>Eukaryota</taxon>
        <taxon>Metazoa</taxon>
        <taxon>Ecdysozoa</taxon>
        <taxon>Arthropoda</taxon>
        <taxon>Hexapoda</taxon>
        <taxon>Insecta</taxon>
        <taxon>Pterygota</taxon>
        <taxon>Neoptera</taxon>
        <taxon>Endopterygota</taxon>
        <taxon>Diptera</taxon>
        <taxon>Nematocera</taxon>
        <taxon>Culicoidea</taxon>
        <taxon>Culicidae</taxon>
        <taxon>Anophelinae</taxon>
        <taxon>Anopheles</taxon>
    </lineage>
</organism>
<protein>
    <submittedName>
        <fullName evidence="1">Uncharacterized protein</fullName>
    </submittedName>
</protein>
<evidence type="ECO:0000313" key="1">
    <source>
        <dbReference type="EnsemblMetazoa" id="ACOM034775-PA.1"/>
    </source>
</evidence>
<dbReference type="Proteomes" id="UP000075882">
    <property type="component" value="Unassembled WGS sequence"/>
</dbReference>
<dbReference type="AlphaFoldDB" id="A0A8W7PN41"/>
<sequence length="103" mass="11932">MFEIVRAKSYKAHRPKTGLTITFVINVTIFRGKPPPKPNDYKHVEVLWEDPRRYSSDTVSCRRSHSAHGDRLDGTELLVNSNDYKPVYETSPHVLQDISIDHR</sequence>
<name>A0A8W7PN41_ANOCL</name>
<reference evidence="1" key="1">
    <citation type="submission" date="2022-08" db="UniProtKB">
        <authorList>
            <consortium name="EnsemblMetazoa"/>
        </authorList>
    </citation>
    <scope>IDENTIFICATION</scope>
</reference>
<proteinExistence type="predicted"/>
<dbReference type="EnsemblMetazoa" id="ACOM034775-RA">
    <property type="protein sequence ID" value="ACOM034775-PA.1"/>
    <property type="gene ID" value="ACOM034775"/>
</dbReference>